<keyword evidence="6" id="KW-1185">Reference proteome</keyword>
<dbReference type="AlphaFoldDB" id="A0A8T2QBX2"/>
<dbReference type="PROSITE" id="PS50181">
    <property type="entry name" value="FBOX"/>
    <property type="match status" value="1"/>
</dbReference>
<sequence>MVDNKMLKRRGSPYSSPIRSQEDDDNSLAEYLEAEVLSSDSVSQTESIDEASTRPLLLKRPRAETSQEVTIDSGNFSKIPMELFQNILKFLSSEDLVTCAIVCQFLRKVASDESLWRRLYCLRWGLPSTSKQKTQLRGCAWKQLYFERDKADMIEFVRNTPTEFREYYIQMQAAKRSQAPLPAQIKDDFIILDTTVADEITSWRNSKGLPDVYVADHVCSGKTCSYSQIGDVFLCEKTGRAHVCDDACRETVLDPSNDLLVCTISGRCFDRWLSAEEEDDATDYHKMESSAGLEEVEEPFMGAGRLGRAYSLGYNCDDEKELEEALRC</sequence>
<dbReference type="PANTHER" id="PTHR46550:SF1">
    <property type="entry name" value="F-BOX PROTEIN 3"/>
    <property type="match status" value="1"/>
</dbReference>
<dbReference type="Pfam" id="PF12937">
    <property type="entry name" value="F-box-like"/>
    <property type="match status" value="1"/>
</dbReference>
<reference evidence="5" key="1">
    <citation type="submission" date="2021-08" db="EMBL/GenBank/DDBJ databases">
        <title>WGS assembly of Ceratopteris richardii.</title>
        <authorList>
            <person name="Marchant D.B."/>
            <person name="Chen G."/>
            <person name="Jenkins J."/>
            <person name="Shu S."/>
            <person name="Leebens-Mack J."/>
            <person name="Grimwood J."/>
            <person name="Schmutz J."/>
            <person name="Soltis P."/>
            <person name="Soltis D."/>
            <person name="Chen Z.-H."/>
        </authorList>
    </citation>
    <scope>NUCLEOTIDE SEQUENCE</scope>
    <source>
        <strain evidence="5">Whitten #5841</strain>
        <tissue evidence="5">Leaf</tissue>
    </source>
</reference>
<dbReference type="GO" id="GO:0005737">
    <property type="term" value="C:cytoplasm"/>
    <property type="evidence" value="ECO:0007669"/>
    <property type="project" value="TreeGrafter"/>
</dbReference>
<keyword evidence="2" id="KW-0833">Ubl conjugation pathway</keyword>
<dbReference type="Proteomes" id="UP000825935">
    <property type="component" value="Chromosome 36"/>
</dbReference>
<comment type="pathway">
    <text evidence="1">Protein modification; protein ubiquitination.</text>
</comment>
<dbReference type="Gene3D" id="1.20.1280.50">
    <property type="match status" value="1"/>
</dbReference>
<feature type="region of interest" description="Disordered" evidence="3">
    <location>
        <begin position="1"/>
        <end position="25"/>
    </location>
</feature>
<dbReference type="InterPro" id="IPR036047">
    <property type="entry name" value="F-box-like_dom_sf"/>
</dbReference>
<comment type="caution">
    <text evidence="5">The sequence shown here is derived from an EMBL/GenBank/DDBJ whole genome shotgun (WGS) entry which is preliminary data.</text>
</comment>
<evidence type="ECO:0000313" key="5">
    <source>
        <dbReference type="EMBL" id="KAH7281166.1"/>
    </source>
</evidence>
<evidence type="ECO:0000256" key="2">
    <source>
        <dbReference type="ARBA" id="ARBA00022786"/>
    </source>
</evidence>
<protein>
    <recommendedName>
        <fullName evidence="4">F-box domain-containing protein</fullName>
    </recommendedName>
</protein>
<dbReference type="InterPro" id="IPR052121">
    <property type="entry name" value="F-box_SCF_Substrate_Recog"/>
</dbReference>
<evidence type="ECO:0000313" key="6">
    <source>
        <dbReference type="Proteomes" id="UP000825935"/>
    </source>
</evidence>
<dbReference type="InterPro" id="IPR001810">
    <property type="entry name" value="F-box_dom"/>
</dbReference>
<name>A0A8T2QBX2_CERRI</name>
<organism evidence="5 6">
    <name type="scientific">Ceratopteris richardii</name>
    <name type="common">Triangle waterfern</name>
    <dbReference type="NCBI Taxonomy" id="49495"/>
    <lineage>
        <taxon>Eukaryota</taxon>
        <taxon>Viridiplantae</taxon>
        <taxon>Streptophyta</taxon>
        <taxon>Embryophyta</taxon>
        <taxon>Tracheophyta</taxon>
        <taxon>Polypodiopsida</taxon>
        <taxon>Polypodiidae</taxon>
        <taxon>Polypodiales</taxon>
        <taxon>Pteridineae</taxon>
        <taxon>Pteridaceae</taxon>
        <taxon>Parkerioideae</taxon>
        <taxon>Ceratopteris</taxon>
    </lineage>
</organism>
<evidence type="ECO:0000259" key="4">
    <source>
        <dbReference type="PROSITE" id="PS50181"/>
    </source>
</evidence>
<feature type="domain" description="F-box" evidence="4">
    <location>
        <begin position="73"/>
        <end position="119"/>
    </location>
</feature>
<evidence type="ECO:0000256" key="1">
    <source>
        <dbReference type="ARBA" id="ARBA00004906"/>
    </source>
</evidence>
<dbReference type="EMBL" id="CM035441">
    <property type="protein sequence ID" value="KAH7281167.1"/>
    <property type="molecule type" value="Genomic_DNA"/>
</dbReference>
<evidence type="ECO:0000256" key="3">
    <source>
        <dbReference type="SAM" id="MobiDB-lite"/>
    </source>
</evidence>
<dbReference type="PANTHER" id="PTHR46550">
    <property type="entry name" value="F-BOX ONLY PROTEIN 3"/>
    <property type="match status" value="1"/>
</dbReference>
<dbReference type="OrthoDB" id="3219396at2759"/>
<gene>
    <name evidence="5" type="ORF">KP509_36G033500</name>
</gene>
<proteinExistence type="predicted"/>
<dbReference type="SMART" id="SM00256">
    <property type="entry name" value="FBOX"/>
    <property type="match status" value="1"/>
</dbReference>
<dbReference type="OMA" id="QHNGQEN"/>
<dbReference type="SUPFAM" id="SSF81383">
    <property type="entry name" value="F-box domain"/>
    <property type="match status" value="1"/>
</dbReference>
<accession>A0A8T2QBX2</accession>
<dbReference type="FunFam" id="1.20.1280.50:FF:000048">
    <property type="entry name" value="F-box family protein-like"/>
    <property type="match status" value="1"/>
</dbReference>
<dbReference type="EMBL" id="CM035441">
    <property type="protein sequence ID" value="KAH7281166.1"/>
    <property type="molecule type" value="Genomic_DNA"/>
</dbReference>
<dbReference type="EMBL" id="CM035441">
    <property type="protein sequence ID" value="KAH7281165.1"/>
    <property type="molecule type" value="Genomic_DNA"/>
</dbReference>